<dbReference type="AlphaFoldDB" id="A0A8S4FSH6"/>
<evidence type="ECO:0000313" key="2">
    <source>
        <dbReference type="Proteomes" id="UP000653454"/>
    </source>
</evidence>
<accession>A0A8S4FSH6</accession>
<reference evidence="1" key="1">
    <citation type="submission" date="2020-11" db="EMBL/GenBank/DDBJ databases">
        <authorList>
            <person name="Whiteford S."/>
        </authorList>
    </citation>
    <scope>NUCLEOTIDE SEQUENCE</scope>
</reference>
<evidence type="ECO:0000313" key="1">
    <source>
        <dbReference type="EMBL" id="CAG9129639.1"/>
    </source>
</evidence>
<keyword evidence="2" id="KW-1185">Reference proteome</keyword>
<dbReference type="EMBL" id="CAJHNJ030000038">
    <property type="protein sequence ID" value="CAG9129639.1"/>
    <property type="molecule type" value="Genomic_DNA"/>
</dbReference>
<gene>
    <name evidence="1" type="ORF">PLXY2_LOCUS9589</name>
</gene>
<organism evidence="1 2">
    <name type="scientific">Plutella xylostella</name>
    <name type="common">Diamondback moth</name>
    <name type="synonym">Plutella maculipennis</name>
    <dbReference type="NCBI Taxonomy" id="51655"/>
    <lineage>
        <taxon>Eukaryota</taxon>
        <taxon>Metazoa</taxon>
        <taxon>Ecdysozoa</taxon>
        <taxon>Arthropoda</taxon>
        <taxon>Hexapoda</taxon>
        <taxon>Insecta</taxon>
        <taxon>Pterygota</taxon>
        <taxon>Neoptera</taxon>
        <taxon>Endopterygota</taxon>
        <taxon>Lepidoptera</taxon>
        <taxon>Glossata</taxon>
        <taxon>Ditrysia</taxon>
        <taxon>Yponomeutoidea</taxon>
        <taxon>Plutellidae</taxon>
        <taxon>Plutella</taxon>
    </lineage>
</organism>
<dbReference type="Proteomes" id="UP000653454">
    <property type="component" value="Unassembled WGS sequence"/>
</dbReference>
<name>A0A8S4FSH6_PLUXY</name>
<proteinExistence type="predicted"/>
<comment type="caution">
    <text evidence="1">The sequence shown here is derived from an EMBL/GenBank/DDBJ whole genome shotgun (WGS) entry which is preliminary data.</text>
</comment>
<protein>
    <submittedName>
        <fullName evidence="1">(diamondback moth) hypothetical protein</fullName>
    </submittedName>
</protein>
<sequence>MSHRKKTHLYYPWNSCYLRMRLVTRMLWPYCSYYQFALLWPSSSSTSTVS</sequence>